<name>A0ABQ5UUH0_9HYPH</name>
<reference evidence="5" key="2">
    <citation type="submission" date="2023-01" db="EMBL/GenBank/DDBJ databases">
        <title>Draft genome sequence of Maritalea porphyrae strain NBRC 107169.</title>
        <authorList>
            <person name="Sun Q."/>
            <person name="Mori K."/>
        </authorList>
    </citation>
    <scope>NUCLEOTIDE SEQUENCE</scope>
    <source>
        <strain evidence="5">NBRC 107169</strain>
    </source>
</reference>
<keyword evidence="6" id="KW-1185">Reference proteome</keyword>
<dbReference type="Gene3D" id="3.40.630.10">
    <property type="entry name" value="Zn peptidases"/>
    <property type="match status" value="1"/>
</dbReference>
<dbReference type="InterPro" id="IPR002933">
    <property type="entry name" value="Peptidase_M20"/>
</dbReference>
<dbReference type="InterPro" id="IPR051458">
    <property type="entry name" value="Cyt/Met_Dipeptidase"/>
</dbReference>
<dbReference type="SUPFAM" id="SSF53187">
    <property type="entry name" value="Zn-dependent exopeptidases"/>
    <property type="match status" value="1"/>
</dbReference>
<comment type="caution">
    <text evidence="5">The sequence shown here is derived from an EMBL/GenBank/DDBJ whole genome shotgun (WGS) entry which is preliminary data.</text>
</comment>
<evidence type="ECO:0000256" key="2">
    <source>
        <dbReference type="ARBA" id="ARBA00022723"/>
    </source>
</evidence>
<dbReference type="EMBL" id="BSNI01000002">
    <property type="protein sequence ID" value="GLQ18926.1"/>
    <property type="molecule type" value="Genomic_DNA"/>
</dbReference>
<evidence type="ECO:0000256" key="1">
    <source>
        <dbReference type="ARBA" id="ARBA00022670"/>
    </source>
</evidence>
<feature type="domain" description="Peptidase M20 dimerisation" evidence="4">
    <location>
        <begin position="202"/>
        <end position="361"/>
    </location>
</feature>
<dbReference type="Pfam" id="PF07687">
    <property type="entry name" value="M20_dimer"/>
    <property type="match status" value="1"/>
</dbReference>
<accession>A0ABQ5UUH0</accession>
<dbReference type="RefSeq" id="WP_284366051.1">
    <property type="nucleotide sequence ID" value="NZ_BSNI01000002.1"/>
</dbReference>
<gene>
    <name evidence="5" type="ORF">GCM10007879_31750</name>
</gene>
<organism evidence="5 6">
    <name type="scientific">Maritalea porphyrae</name>
    <dbReference type="NCBI Taxonomy" id="880732"/>
    <lineage>
        <taxon>Bacteria</taxon>
        <taxon>Pseudomonadati</taxon>
        <taxon>Pseudomonadota</taxon>
        <taxon>Alphaproteobacteria</taxon>
        <taxon>Hyphomicrobiales</taxon>
        <taxon>Devosiaceae</taxon>
        <taxon>Maritalea</taxon>
    </lineage>
</organism>
<reference evidence="5" key="1">
    <citation type="journal article" date="2014" name="Int. J. Syst. Evol. Microbiol.">
        <title>Complete genome of a new Firmicutes species belonging to the dominant human colonic microbiota ('Ruminococcus bicirculans') reveals two chromosomes and a selective capacity to utilize plant glucans.</title>
        <authorList>
            <consortium name="NISC Comparative Sequencing Program"/>
            <person name="Wegmann U."/>
            <person name="Louis P."/>
            <person name="Goesmann A."/>
            <person name="Henrissat B."/>
            <person name="Duncan S.H."/>
            <person name="Flint H.J."/>
        </authorList>
    </citation>
    <scope>NUCLEOTIDE SEQUENCE</scope>
    <source>
        <strain evidence="5">NBRC 107169</strain>
    </source>
</reference>
<keyword evidence="3" id="KW-0378">Hydrolase</keyword>
<proteinExistence type="predicted"/>
<evidence type="ECO:0000313" key="5">
    <source>
        <dbReference type="EMBL" id="GLQ18926.1"/>
    </source>
</evidence>
<sequence>MTLNKLDAVRSYVDDNFDASVNRLIDWLKIPSVSTDSKFDEEVLRAANWMGEQLQALGFQIKLIETAGHPVLYAERASDDAGAPTALYYGHYDVQPGDPFELWETAPFEPVIKDSKYGKKLVARGAQDDKGQVMTFIEAFRAWIEVAGNLPCNVKIMLEGEEETGSPSLAGFLEANKELLKADVCVVCDTAMWDIDTPAITYSLRGLVDAEITITGPTRDLHSGMYGGAVVNPLHALSAIVADLHDKDGKIQIKDFYDGVPPLTQEERDELAALNHDDDGFFGEIGLSGPAGEPEFTALEKLWARPTCDVNGMWGGYIGEGHKTVIASEASLKLSCRLVGDQDPIAILKNIEAFFQERLPKDFTMKFTNHGFGHPAKLPIDSPFLKAAKAGLDYEFDNPTKLIGMGGSIPAVGQIKETLGLDSVMVGFGLSDDNIHSPNEKYELTCLQRGIRSHAAILAKLAEVK</sequence>
<keyword evidence="1" id="KW-0645">Protease</keyword>
<dbReference type="NCBIfam" id="NF006579">
    <property type="entry name" value="PRK09104.1"/>
    <property type="match status" value="1"/>
</dbReference>
<protein>
    <recommendedName>
        <fullName evidence="4">Peptidase M20 dimerisation domain-containing protein</fullName>
    </recommendedName>
</protein>
<dbReference type="PANTHER" id="PTHR43270">
    <property type="entry name" value="BETA-ALA-HIS DIPEPTIDASE"/>
    <property type="match status" value="1"/>
</dbReference>
<dbReference type="Pfam" id="PF01546">
    <property type="entry name" value="Peptidase_M20"/>
    <property type="match status" value="1"/>
</dbReference>
<keyword evidence="2" id="KW-0479">Metal-binding</keyword>
<evidence type="ECO:0000259" key="4">
    <source>
        <dbReference type="Pfam" id="PF07687"/>
    </source>
</evidence>
<dbReference type="Proteomes" id="UP001161405">
    <property type="component" value="Unassembled WGS sequence"/>
</dbReference>
<dbReference type="PANTHER" id="PTHR43270:SF12">
    <property type="entry name" value="SUCCINYL-DIAMINOPIMELATE DESUCCINYLASE"/>
    <property type="match status" value="1"/>
</dbReference>
<evidence type="ECO:0000256" key="3">
    <source>
        <dbReference type="ARBA" id="ARBA00022801"/>
    </source>
</evidence>
<dbReference type="NCBIfam" id="NF006053">
    <property type="entry name" value="PRK08201.1"/>
    <property type="match status" value="1"/>
</dbReference>
<evidence type="ECO:0000313" key="6">
    <source>
        <dbReference type="Proteomes" id="UP001161405"/>
    </source>
</evidence>
<dbReference type="Gene3D" id="3.30.70.360">
    <property type="match status" value="1"/>
</dbReference>
<dbReference type="InterPro" id="IPR011650">
    <property type="entry name" value="Peptidase_M20_dimer"/>
</dbReference>